<name>A0A1T5BPK5_9FLAO</name>
<organism evidence="1 2">
    <name type="scientific">Salegentibacter holothuriorum</name>
    <dbReference type="NCBI Taxonomy" id="241145"/>
    <lineage>
        <taxon>Bacteria</taxon>
        <taxon>Pseudomonadati</taxon>
        <taxon>Bacteroidota</taxon>
        <taxon>Flavobacteriia</taxon>
        <taxon>Flavobacteriales</taxon>
        <taxon>Flavobacteriaceae</taxon>
        <taxon>Salegentibacter</taxon>
    </lineage>
</organism>
<accession>A0A1T5BPK5</accession>
<proteinExistence type="predicted"/>
<dbReference type="OrthoDB" id="1426185at2"/>
<protein>
    <submittedName>
        <fullName evidence="1">Uncharacterized protein</fullName>
    </submittedName>
</protein>
<dbReference type="STRING" id="241145.SAMN05660776_1356"/>
<evidence type="ECO:0000313" key="1">
    <source>
        <dbReference type="EMBL" id="SKB48850.1"/>
    </source>
</evidence>
<reference evidence="2" key="1">
    <citation type="submission" date="2017-02" db="EMBL/GenBank/DDBJ databases">
        <authorList>
            <person name="Varghese N."/>
            <person name="Submissions S."/>
        </authorList>
    </citation>
    <scope>NUCLEOTIDE SEQUENCE [LARGE SCALE GENOMIC DNA]</scope>
    <source>
        <strain evidence="2">DSM 23405</strain>
    </source>
</reference>
<dbReference type="Proteomes" id="UP000190230">
    <property type="component" value="Unassembled WGS sequence"/>
</dbReference>
<dbReference type="EMBL" id="FUYY01000002">
    <property type="protein sequence ID" value="SKB48850.1"/>
    <property type="molecule type" value="Genomic_DNA"/>
</dbReference>
<gene>
    <name evidence="1" type="ORF">SAMN05660776_1356</name>
</gene>
<evidence type="ECO:0000313" key="2">
    <source>
        <dbReference type="Proteomes" id="UP000190230"/>
    </source>
</evidence>
<sequence length="345" mass="39838">MTQGQKTLYYDILDSHVLADDIQALLRKYKEDNRDLIRLGGTKEEKIENLFEAIENNIIELSEVQGLLKDAEEYGDQYIYFYKPVDGVNPDQYHDGDKIANAILPQNIRKDFPKIIQMPSKREWVDFRAPNRGVKNSWMFKLYDRKTREVKENEARDVSGRRVVTYVTKEDRLVYIALWDGEDELSLKISRTSFDSTKSLRSSRIELEQMMARGIHIRKDFKFFDLTDTINKILINSEDNKNNYILLSAKLKDTHNGYATISSHGEDETDLLSDVSRKEAINAYINGNGKASSLVVQFLAEGSNGELSKDIKVVLGKHTMNEIIISSKISPQEYKYVRRKIAEFS</sequence>
<dbReference type="RefSeq" id="WP_079719981.1">
    <property type="nucleotide sequence ID" value="NZ_FUYY01000002.1"/>
</dbReference>
<dbReference type="AlphaFoldDB" id="A0A1T5BPK5"/>
<keyword evidence="2" id="KW-1185">Reference proteome</keyword>